<evidence type="ECO:0000313" key="5">
    <source>
        <dbReference type="Proteomes" id="UP000242999"/>
    </source>
</evidence>
<evidence type="ECO:0000256" key="1">
    <source>
        <dbReference type="ARBA" id="ARBA00010333"/>
    </source>
</evidence>
<protein>
    <submittedName>
        <fullName evidence="4">Polar amino acid transport system substrate-binding protein</fullName>
    </submittedName>
</protein>
<evidence type="ECO:0000256" key="2">
    <source>
        <dbReference type="ARBA" id="ARBA00022729"/>
    </source>
</evidence>
<accession>A0A1H6SQ84</accession>
<keyword evidence="2" id="KW-0732">Signal</keyword>
<dbReference type="Proteomes" id="UP000242999">
    <property type="component" value="Unassembled WGS sequence"/>
</dbReference>
<name>A0A1H6SQ84_9GAMM</name>
<feature type="domain" description="Solute-binding protein family 3/N-terminal" evidence="3">
    <location>
        <begin position="41"/>
        <end position="284"/>
    </location>
</feature>
<dbReference type="PANTHER" id="PTHR35936">
    <property type="entry name" value="MEMBRANE-BOUND LYTIC MUREIN TRANSGLYCOSYLASE F"/>
    <property type="match status" value="1"/>
</dbReference>
<dbReference type="STRING" id="64971.SAMN05421831_10723"/>
<dbReference type="Pfam" id="PF00497">
    <property type="entry name" value="SBP_bac_3"/>
    <property type="match status" value="1"/>
</dbReference>
<organism evidence="4 5">
    <name type="scientific">Allopseudospirillum japonicum</name>
    <dbReference type="NCBI Taxonomy" id="64971"/>
    <lineage>
        <taxon>Bacteria</taxon>
        <taxon>Pseudomonadati</taxon>
        <taxon>Pseudomonadota</taxon>
        <taxon>Gammaproteobacteria</taxon>
        <taxon>Oceanospirillales</taxon>
        <taxon>Oceanospirillaceae</taxon>
        <taxon>Allopseudospirillum</taxon>
    </lineage>
</organism>
<dbReference type="RefSeq" id="WP_177166834.1">
    <property type="nucleotide sequence ID" value="NZ_FNYH01000007.1"/>
</dbReference>
<dbReference type="InterPro" id="IPR001638">
    <property type="entry name" value="Solute-binding_3/MltF_N"/>
</dbReference>
<proteinExistence type="inferred from homology"/>
<dbReference type="EMBL" id="FNYH01000007">
    <property type="protein sequence ID" value="SEI66957.1"/>
    <property type="molecule type" value="Genomic_DNA"/>
</dbReference>
<dbReference type="Gene3D" id="3.40.190.10">
    <property type="entry name" value="Periplasmic binding protein-like II"/>
    <property type="match status" value="2"/>
</dbReference>
<evidence type="ECO:0000313" key="4">
    <source>
        <dbReference type="EMBL" id="SEI66957.1"/>
    </source>
</evidence>
<dbReference type="SUPFAM" id="SSF53850">
    <property type="entry name" value="Periplasmic binding protein-like II"/>
    <property type="match status" value="1"/>
</dbReference>
<dbReference type="PANTHER" id="PTHR35936:SF25">
    <property type="entry name" value="ABC TRANSPORTER SUBSTRATE-BINDING PROTEIN"/>
    <property type="match status" value="1"/>
</dbReference>
<comment type="similarity">
    <text evidence="1">Belongs to the bacterial solute-binding protein 3 family.</text>
</comment>
<evidence type="ECO:0000259" key="3">
    <source>
        <dbReference type="Pfam" id="PF00497"/>
    </source>
</evidence>
<sequence length="285" mass="32581">MRTIAKVFFNNTLSQYIKVLVWGWILSFVMVAAAKARPLIITGEEFPPYEFLRDGQAVGIDIEIARHILQEQMGLEVQFELTSWQRAWAKVETGQADAVLTTSRQQAREPYLYYPQTPMWRSELVFFTRRSNQLADFQGLQDQRLPAMKVGIINGNSYVPEFWQVFPYKDASVVFQGDTLAAAKGLNPQLEGAVSLKHNLLKLAAGRVDLVLAKRVPGLYLIRSLGLQDVLTYYPQIVAVKDYPMPFVRASHYPDLPKIAQEYEQRLIAFKATPAYQAIIDRWIH</sequence>
<dbReference type="AlphaFoldDB" id="A0A1H6SQ84"/>
<reference evidence="5" key="1">
    <citation type="submission" date="2016-10" db="EMBL/GenBank/DDBJ databases">
        <authorList>
            <person name="Varghese N."/>
            <person name="Submissions S."/>
        </authorList>
    </citation>
    <scope>NUCLEOTIDE SEQUENCE [LARGE SCALE GENOMIC DNA]</scope>
    <source>
        <strain evidence="5">DSM 7165</strain>
    </source>
</reference>
<gene>
    <name evidence="4" type="ORF">SAMN05421831_10723</name>
</gene>
<keyword evidence="5" id="KW-1185">Reference proteome</keyword>